<gene>
    <name evidence="10" type="primary">CCNB3</name>
</gene>
<organism evidence="10 11">
    <name type="scientific">Canis lupus dingo</name>
    <name type="common">dingo</name>
    <dbReference type="NCBI Taxonomy" id="286419"/>
    <lineage>
        <taxon>Eukaryota</taxon>
        <taxon>Metazoa</taxon>
        <taxon>Chordata</taxon>
        <taxon>Craniata</taxon>
        <taxon>Vertebrata</taxon>
        <taxon>Euteleostomi</taxon>
        <taxon>Mammalia</taxon>
        <taxon>Eutheria</taxon>
        <taxon>Laurasiatheria</taxon>
        <taxon>Carnivora</taxon>
        <taxon>Caniformia</taxon>
        <taxon>Canidae</taxon>
        <taxon>Canis</taxon>
    </lineage>
</organism>
<reference evidence="10" key="1">
    <citation type="submission" date="2025-08" db="UniProtKB">
        <authorList>
            <consortium name="Ensembl"/>
        </authorList>
    </citation>
    <scope>IDENTIFICATION</scope>
</reference>
<evidence type="ECO:0000313" key="11">
    <source>
        <dbReference type="Proteomes" id="UP000694391"/>
    </source>
</evidence>
<keyword evidence="3" id="KW-0498">Mitosis</keyword>
<keyword evidence="2" id="KW-0132">Cell division</keyword>
<evidence type="ECO:0000256" key="4">
    <source>
        <dbReference type="ARBA" id="ARBA00023127"/>
    </source>
</evidence>
<keyword evidence="4 6" id="KW-0195">Cyclin</keyword>
<proteinExistence type="inferred from homology"/>
<dbReference type="InterPro" id="IPR006671">
    <property type="entry name" value="Cyclin_N"/>
</dbReference>
<dbReference type="InterPro" id="IPR004367">
    <property type="entry name" value="Cyclin_C-dom"/>
</dbReference>
<dbReference type="InterPro" id="IPR013763">
    <property type="entry name" value="Cyclin-like_dom"/>
</dbReference>
<feature type="compositionally biased region" description="Polar residues" evidence="7">
    <location>
        <begin position="20"/>
        <end position="30"/>
    </location>
</feature>
<dbReference type="GO" id="GO:0051301">
    <property type="term" value="P:cell division"/>
    <property type="evidence" value="ECO:0007669"/>
    <property type="project" value="UniProtKB-KW"/>
</dbReference>
<keyword evidence="5" id="KW-0131">Cell cycle</keyword>
<name>A0A8C0L380_CANLU</name>
<dbReference type="CDD" id="cd20510">
    <property type="entry name" value="CYCLIN_CCNB3_rpt2"/>
    <property type="match status" value="1"/>
</dbReference>
<evidence type="ECO:0000256" key="3">
    <source>
        <dbReference type="ARBA" id="ARBA00022776"/>
    </source>
</evidence>
<accession>A0A8C0L380</accession>
<dbReference type="Ensembl" id="ENSCAFT00020029474.1">
    <property type="protein sequence ID" value="ENSCAFP00020025514.1"/>
    <property type="gene ID" value="ENSCAFG00020020108.1"/>
</dbReference>
<dbReference type="CDD" id="cd20508">
    <property type="entry name" value="CYCLIN_CCNB3_rpt1"/>
    <property type="match status" value="1"/>
</dbReference>
<evidence type="ECO:0000259" key="9">
    <source>
        <dbReference type="SMART" id="SM01332"/>
    </source>
</evidence>
<dbReference type="InterPro" id="IPR048258">
    <property type="entry name" value="Cyclins_cyclin-box"/>
</dbReference>
<dbReference type="AlphaFoldDB" id="A0A8C0L380"/>
<feature type="domain" description="Cyclin-like" evidence="8">
    <location>
        <begin position="258"/>
        <end position="342"/>
    </location>
</feature>
<dbReference type="SUPFAM" id="SSF47954">
    <property type="entry name" value="Cyclin-like"/>
    <property type="match status" value="2"/>
</dbReference>
<dbReference type="PROSITE" id="PS00292">
    <property type="entry name" value="CYCLINS"/>
    <property type="match status" value="1"/>
</dbReference>
<dbReference type="PIRSF" id="PIRSF001771">
    <property type="entry name" value="Cyclin_A_B_D_E"/>
    <property type="match status" value="1"/>
</dbReference>
<sequence>MPLPLPSRSSKPETKKSRSSKIVPSGNNGQSEKRGENYQEKISSSSPRRLCKKRSAFEDLTNASQSQPAQLKKEANKEFVKDVPKKIKGNTPALGLAKSNEVNMMTPLEDIDRNHGDPFFNSIYAKDIFSYMKEREEKFILKEYMNKQTDISSCMRAILVDWLVEVQMTFEMSHETLYLAVKLVDHYLMEVICKRDKLQLLGSTAFLIAAKFEEPCPPCVDDFLYICDDIYQRHEMLSMEISILQTLKFDINIPIAYHFLRRYARCLHASMKTLTLSRFICEMTLQEYDYVQERASKLAAGSFLLALYMMKLRYWVPALEYYSGYKTSDLHPLVKQLNILLTLRPSNKLKTVYSKYSHQVFFEVTKIPPLDMLKLEEILNYC</sequence>
<reference evidence="10" key="2">
    <citation type="submission" date="2025-09" db="UniProtKB">
        <authorList>
            <consortium name="Ensembl"/>
        </authorList>
    </citation>
    <scope>IDENTIFICATION</scope>
</reference>
<evidence type="ECO:0000313" key="10">
    <source>
        <dbReference type="Ensembl" id="ENSCAFP00020025514.1"/>
    </source>
</evidence>
<dbReference type="Pfam" id="PF02984">
    <property type="entry name" value="Cyclin_C"/>
    <property type="match status" value="1"/>
</dbReference>
<dbReference type="SMART" id="SM01332">
    <property type="entry name" value="Cyclin_C"/>
    <property type="match status" value="1"/>
</dbReference>
<evidence type="ECO:0000256" key="2">
    <source>
        <dbReference type="ARBA" id="ARBA00022618"/>
    </source>
</evidence>
<evidence type="ECO:0000256" key="5">
    <source>
        <dbReference type="ARBA" id="ARBA00023306"/>
    </source>
</evidence>
<dbReference type="GO" id="GO:0016538">
    <property type="term" value="F:cyclin-dependent protein serine/threonine kinase regulator activity"/>
    <property type="evidence" value="ECO:0007669"/>
    <property type="project" value="InterPro"/>
</dbReference>
<dbReference type="PANTHER" id="PTHR10177">
    <property type="entry name" value="CYCLINS"/>
    <property type="match status" value="1"/>
</dbReference>
<dbReference type="Gene3D" id="1.10.472.10">
    <property type="entry name" value="Cyclin-like"/>
    <property type="match status" value="2"/>
</dbReference>
<evidence type="ECO:0000256" key="1">
    <source>
        <dbReference type="ARBA" id="ARBA00006955"/>
    </source>
</evidence>
<evidence type="ECO:0000259" key="8">
    <source>
        <dbReference type="SMART" id="SM00385"/>
    </source>
</evidence>
<dbReference type="FunFam" id="1.10.472.10:FF:000001">
    <property type="entry name" value="G2/mitotic-specific cyclin"/>
    <property type="match status" value="1"/>
</dbReference>
<dbReference type="InterPro" id="IPR036915">
    <property type="entry name" value="Cyclin-like_sf"/>
</dbReference>
<comment type="similarity">
    <text evidence="1">Belongs to the cyclin family. Cyclin AB subfamily.</text>
</comment>
<feature type="domain" description="Cyclin C-terminal" evidence="9">
    <location>
        <begin position="254"/>
        <end position="370"/>
    </location>
</feature>
<protein>
    <submittedName>
        <fullName evidence="10">Cyclin B3</fullName>
    </submittedName>
</protein>
<feature type="domain" description="Cyclin-like" evidence="8">
    <location>
        <begin position="161"/>
        <end position="245"/>
    </location>
</feature>
<evidence type="ECO:0000256" key="6">
    <source>
        <dbReference type="RuleBase" id="RU000383"/>
    </source>
</evidence>
<dbReference type="GeneTree" id="ENSGT00940000160459"/>
<dbReference type="Pfam" id="PF00134">
    <property type="entry name" value="Cyclin_N"/>
    <property type="match status" value="1"/>
</dbReference>
<dbReference type="SMART" id="SM00385">
    <property type="entry name" value="CYCLIN"/>
    <property type="match status" value="2"/>
</dbReference>
<dbReference type="Proteomes" id="UP000694391">
    <property type="component" value="Unplaced"/>
</dbReference>
<keyword evidence="11" id="KW-1185">Reference proteome</keyword>
<feature type="region of interest" description="Disordered" evidence="7">
    <location>
        <begin position="1"/>
        <end position="50"/>
    </location>
</feature>
<dbReference type="GO" id="GO:0044772">
    <property type="term" value="P:mitotic cell cycle phase transition"/>
    <property type="evidence" value="ECO:0007669"/>
    <property type="project" value="InterPro"/>
</dbReference>
<evidence type="ECO:0000256" key="7">
    <source>
        <dbReference type="SAM" id="MobiDB-lite"/>
    </source>
</evidence>
<dbReference type="InterPro" id="IPR039361">
    <property type="entry name" value="Cyclin"/>
</dbReference>
<dbReference type="InterPro" id="IPR046965">
    <property type="entry name" value="Cyclin_A/B-like"/>
</dbReference>